<dbReference type="EC" id="2.7.1.20" evidence="3 10"/>
<dbReference type="InterPro" id="IPR001805">
    <property type="entry name" value="Adenokinase"/>
</dbReference>
<dbReference type="Gene3D" id="3.30.1110.10">
    <property type="match status" value="1"/>
</dbReference>
<keyword evidence="10" id="KW-0539">Nucleus</keyword>
<comment type="subcellular location">
    <subcellularLocation>
        <location evidence="10">Nucleus</location>
    </subcellularLocation>
</comment>
<comment type="cofactor">
    <cofactor evidence="10">
        <name>Mg(2+)</name>
        <dbReference type="ChEBI" id="CHEBI:18420"/>
    </cofactor>
    <text evidence="10">Binds 3 Mg(2+) ions per subunit.</text>
</comment>
<dbReference type="UniPathway" id="UPA00588">
    <property type="reaction ID" value="UER00659"/>
</dbReference>
<comment type="similarity">
    <text evidence="2 10">Belongs to the carbohydrate kinase PfkB family.</text>
</comment>
<dbReference type="InterPro" id="IPR002173">
    <property type="entry name" value="Carboh/pur_kinase_PfkB_CS"/>
</dbReference>
<evidence type="ECO:0000256" key="8">
    <source>
        <dbReference type="ARBA" id="ARBA00022840"/>
    </source>
</evidence>
<dbReference type="InterPro" id="IPR029056">
    <property type="entry name" value="Ribokinase-like"/>
</dbReference>
<reference evidence="12 13" key="1">
    <citation type="submission" date="2016-04" db="EMBL/GenBank/DDBJ databases">
        <title>The genome of Intoshia linei affirms orthonectids as highly simplified spiralians.</title>
        <authorList>
            <person name="Mikhailov K.V."/>
            <person name="Slusarev G.S."/>
            <person name="Nikitin M.A."/>
            <person name="Logacheva M.D."/>
            <person name="Penin A."/>
            <person name="Aleoshin V."/>
            <person name="Panchin Y.V."/>
        </authorList>
    </citation>
    <scope>NUCLEOTIDE SEQUENCE [LARGE SCALE GENOMIC DNA]</scope>
    <source>
        <strain evidence="12">Intl2013</strain>
        <tissue evidence="12">Whole animal</tissue>
    </source>
</reference>
<dbReference type="OrthoDB" id="432447at2759"/>
<dbReference type="GO" id="GO:0005634">
    <property type="term" value="C:nucleus"/>
    <property type="evidence" value="ECO:0007669"/>
    <property type="project" value="UniProtKB-SubCell"/>
</dbReference>
<comment type="subunit">
    <text evidence="10">Monomer.</text>
</comment>
<dbReference type="GO" id="GO:0044209">
    <property type="term" value="P:AMP salvage"/>
    <property type="evidence" value="ECO:0007669"/>
    <property type="project" value="UniProtKB-UniRule"/>
</dbReference>
<dbReference type="InterPro" id="IPR011611">
    <property type="entry name" value="PfkB_dom"/>
</dbReference>
<evidence type="ECO:0000256" key="1">
    <source>
        <dbReference type="ARBA" id="ARBA00004801"/>
    </source>
</evidence>
<comment type="pathway">
    <text evidence="1 10">Purine metabolism; AMP biosynthesis via salvage pathway; AMP from adenosine: step 1/1.</text>
</comment>
<dbReference type="PANTHER" id="PTHR45769">
    <property type="entry name" value="ADENOSINE KINASE"/>
    <property type="match status" value="1"/>
</dbReference>
<feature type="domain" description="Carbohydrate kinase PfkB" evidence="11">
    <location>
        <begin position="101"/>
        <end position="352"/>
    </location>
</feature>
<evidence type="ECO:0000256" key="9">
    <source>
        <dbReference type="PIRSR" id="PIRSR601805-1"/>
    </source>
</evidence>
<name>A0A177BCE4_9BILA</name>
<protein>
    <recommendedName>
        <fullName evidence="3 10">Adenosine kinase</fullName>
        <shortName evidence="10">AK</shortName>
        <ecNumber evidence="3 10">2.7.1.20</ecNumber>
    </recommendedName>
    <alternativeName>
        <fullName evidence="10">Adenosine 5'-phosphotransferase</fullName>
    </alternativeName>
</protein>
<dbReference type="Proteomes" id="UP000078046">
    <property type="component" value="Unassembled WGS sequence"/>
</dbReference>
<feature type="active site" description="Proton acceptor" evidence="9">
    <location>
        <position position="322"/>
    </location>
</feature>
<dbReference type="CDD" id="cd01168">
    <property type="entry name" value="adenosine_kinase"/>
    <property type="match status" value="1"/>
</dbReference>
<evidence type="ECO:0000256" key="4">
    <source>
        <dbReference type="ARBA" id="ARBA00022679"/>
    </source>
</evidence>
<organism evidence="12 13">
    <name type="scientific">Intoshia linei</name>
    <dbReference type="NCBI Taxonomy" id="1819745"/>
    <lineage>
        <taxon>Eukaryota</taxon>
        <taxon>Metazoa</taxon>
        <taxon>Spiralia</taxon>
        <taxon>Lophotrochozoa</taxon>
        <taxon>Mesozoa</taxon>
        <taxon>Orthonectida</taxon>
        <taxon>Rhopaluridae</taxon>
        <taxon>Intoshia</taxon>
    </lineage>
</organism>
<sequence length="371" mass="42808">MLNKAIFSFGHALMDVSAHVDQEFLEKYDLNPNSMILRGDAHKYLIRYEDLINTYDCKIISAQPRLNALSLMSIENDISFDNIIFDFSQKKFLLQKPHTLYFSSSIGNDKIGKMLIKDCEKTNIVAYFEVISNIYTGNCCVMISNKSTSRSLATDLGANLFTTENFVSSNQNSILMDKCYIFYITGYFFHMHHESITKYARNFYTSRRRVIYNISACFISMKVPNELKKLMQFVNVLVGNKEEFESFAKIYEIENNDDICLVKAIGEKLIFNCQYKLKIIMTRAEKSVIYGEFQDSKCKILDSVDTIKIKNNDIMDTNGAGDAFMGGFLSVYINEEDHYKSALHVGNKCANYIMKQCCFNLSRKKRQKFCI</sequence>
<evidence type="ECO:0000256" key="5">
    <source>
        <dbReference type="ARBA" id="ARBA00022726"/>
    </source>
</evidence>
<keyword evidence="6 10" id="KW-0547">Nucleotide-binding</keyword>
<dbReference type="Pfam" id="PF00294">
    <property type="entry name" value="PfkB"/>
    <property type="match status" value="1"/>
</dbReference>
<dbReference type="GO" id="GO:0004001">
    <property type="term" value="F:adenosine kinase activity"/>
    <property type="evidence" value="ECO:0007669"/>
    <property type="project" value="UniProtKB-UniRule"/>
</dbReference>
<dbReference type="AlphaFoldDB" id="A0A177BCE4"/>
<dbReference type="GO" id="GO:0005524">
    <property type="term" value="F:ATP binding"/>
    <property type="evidence" value="ECO:0007669"/>
    <property type="project" value="UniProtKB-UniRule"/>
</dbReference>
<evidence type="ECO:0000313" key="12">
    <source>
        <dbReference type="EMBL" id="OAF71353.1"/>
    </source>
</evidence>
<keyword evidence="7 10" id="KW-0418">Kinase</keyword>
<dbReference type="EMBL" id="LWCA01000059">
    <property type="protein sequence ID" value="OAF71353.1"/>
    <property type="molecule type" value="Genomic_DNA"/>
</dbReference>
<dbReference type="GO" id="GO:0005829">
    <property type="term" value="C:cytosol"/>
    <property type="evidence" value="ECO:0007669"/>
    <property type="project" value="TreeGrafter"/>
</dbReference>
<comment type="function">
    <text evidence="10">ATP dependent phosphorylation of adenosine and other related nucleoside analogs to monophosphate derivatives.</text>
</comment>
<evidence type="ECO:0000256" key="10">
    <source>
        <dbReference type="RuleBase" id="RU368116"/>
    </source>
</evidence>
<keyword evidence="8 10" id="KW-0067">ATP-binding</keyword>
<evidence type="ECO:0000256" key="7">
    <source>
        <dbReference type="ARBA" id="ARBA00022777"/>
    </source>
</evidence>
<proteinExistence type="inferred from homology"/>
<dbReference type="PRINTS" id="PR00989">
    <property type="entry name" value="ADENOKINASE"/>
</dbReference>
<keyword evidence="10" id="KW-0460">Magnesium</keyword>
<evidence type="ECO:0000259" key="11">
    <source>
        <dbReference type="Pfam" id="PF00294"/>
    </source>
</evidence>
<dbReference type="GO" id="GO:0006144">
    <property type="term" value="P:purine nucleobase metabolic process"/>
    <property type="evidence" value="ECO:0007669"/>
    <property type="project" value="TreeGrafter"/>
</dbReference>
<dbReference type="PROSITE" id="PS00584">
    <property type="entry name" value="PFKB_KINASES_2"/>
    <property type="match status" value="1"/>
</dbReference>
<evidence type="ECO:0000256" key="2">
    <source>
        <dbReference type="ARBA" id="ARBA00010688"/>
    </source>
</evidence>
<gene>
    <name evidence="12" type="ORF">A3Q56_00906</name>
</gene>
<dbReference type="Gene3D" id="3.40.1190.20">
    <property type="match status" value="1"/>
</dbReference>
<keyword evidence="4 10" id="KW-0808">Transferase</keyword>
<evidence type="ECO:0000256" key="6">
    <source>
        <dbReference type="ARBA" id="ARBA00022741"/>
    </source>
</evidence>
<evidence type="ECO:0000313" key="13">
    <source>
        <dbReference type="Proteomes" id="UP000078046"/>
    </source>
</evidence>
<keyword evidence="13" id="KW-1185">Reference proteome</keyword>
<accession>A0A177BCE4</accession>
<dbReference type="GO" id="GO:0006166">
    <property type="term" value="P:purine ribonucleoside salvage"/>
    <property type="evidence" value="ECO:0007669"/>
    <property type="project" value="UniProtKB-KW"/>
</dbReference>
<comment type="caution">
    <text evidence="12">The sequence shown here is derived from an EMBL/GenBank/DDBJ whole genome shotgun (WGS) entry which is preliminary data.</text>
</comment>
<dbReference type="SUPFAM" id="SSF53613">
    <property type="entry name" value="Ribokinase-like"/>
    <property type="match status" value="1"/>
</dbReference>
<comment type="catalytic activity">
    <reaction evidence="10">
        <text>adenosine + ATP = AMP + ADP + H(+)</text>
        <dbReference type="Rhea" id="RHEA:20824"/>
        <dbReference type="ChEBI" id="CHEBI:15378"/>
        <dbReference type="ChEBI" id="CHEBI:16335"/>
        <dbReference type="ChEBI" id="CHEBI:30616"/>
        <dbReference type="ChEBI" id="CHEBI:456215"/>
        <dbReference type="ChEBI" id="CHEBI:456216"/>
        <dbReference type="EC" id="2.7.1.20"/>
    </reaction>
</comment>
<keyword evidence="5 10" id="KW-0660">Purine salvage</keyword>
<dbReference type="PANTHER" id="PTHR45769:SF3">
    <property type="entry name" value="ADENOSINE KINASE"/>
    <property type="match status" value="1"/>
</dbReference>
<evidence type="ECO:0000256" key="3">
    <source>
        <dbReference type="ARBA" id="ARBA00012119"/>
    </source>
</evidence>